<dbReference type="InterPro" id="IPR050336">
    <property type="entry name" value="Chromosome_partition/occlusion"/>
</dbReference>
<sequence>MAKRRKLEAPSAEELSKLEAEYTGSPLGRAAPIAQIAADAAGAHDPRPMELREASARDKVDAAALREAKGRGLVMLELPTAEIDADALVRDRVVMDPAEMEELRASIAANGLRLPVEVFPRDGEGPAWGLLSGYRRLRAIRDLHAQTGDDRFATVKAVVRDPSAMGGTFAAMIEENEIRAALSPFERGRIAVIAAQQGAFAGTDAAVAALFPAASKAKRSKIRSFALIFEELGDMLTFPDQLKEKDGLRLATALRGGAEAKLRDALAERVPDSAADEAELINAAIAELDPASAPSKGGRPKKPAPKRKAKAVRTRAGITLQAVEDGQGWAIRLAGADMDEARIEALLERVGAFLDEDEA</sequence>
<dbReference type="RefSeq" id="WP_188791853.1">
    <property type="nucleotide sequence ID" value="NZ_BMJV01000010.1"/>
</dbReference>
<dbReference type="PANTHER" id="PTHR33375">
    <property type="entry name" value="CHROMOSOME-PARTITIONING PROTEIN PARB-RELATED"/>
    <property type="match status" value="1"/>
</dbReference>
<dbReference type="Proteomes" id="UP000617145">
    <property type="component" value="Unassembled WGS sequence"/>
</dbReference>
<dbReference type="EMBL" id="BMJV01000010">
    <property type="protein sequence ID" value="GGG84173.1"/>
    <property type="molecule type" value="Genomic_DNA"/>
</dbReference>
<dbReference type="GO" id="GO:0007059">
    <property type="term" value="P:chromosome segregation"/>
    <property type="evidence" value="ECO:0007669"/>
    <property type="project" value="TreeGrafter"/>
</dbReference>
<feature type="domain" description="ParB-like N-terminal" evidence="2">
    <location>
        <begin position="76"/>
        <end position="177"/>
    </location>
</feature>
<reference evidence="3" key="1">
    <citation type="journal article" date="2014" name="Int. J. Syst. Evol. Microbiol.">
        <title>Complete genome sequence of Corynebacterium casei LMG S-19264T (=DSM 44701T), isolated from a smear-ripened cheese.</title>
        <authorList>
            <consortium name="US DOE Joint Genome Institute (JGI-PGF)"/>
            <person name="Walter F."/>
            <person name="Albersmeier A."/>
            <person name="Kalinowski J."/>
            <person name="Ruckert C."/>
        </authorList>
    </citation>
    <scope>NUCLEOTIDE SEQUENCE</scope>
    <source>
        <strain evidence="3">CGMCC 1.15762</strain>
    </source>
</reference>
<dbReference type="CDD" id="cd16405">
    <property type="entry name" value="RepB_like_N"/>
    <property type="match status" value="1"/>
</dbReference>
<keyword evidence="4" id="KW-1185">Reference proteome</keyword>
<dbReference type="SUPFAM" id="SSF110849">
    <property type="entry name" value="ParB/Sulfiredoxin"/>
    <property type="match status" value="1"/>
</dbReference>
<evidence type="ECO:0000313" key="4">
    <source>
        <dbReference type="Proteomes" id="UP000617145"/>
    </source>
</evidence>
<dbReference type="AlphaFoldDB" id="A0A8J3EHM2"/>
<proteinExistence type="predicted"/>
<dbReference type="SMART" id="SM00470">
    <property type="entry name" value="ParB"/>
    <property type="match status" value="1"/>
</dbReference>
<comment type="caution">
    <text evidence="3">The sequence shown here is derived from an EMBL/GenBank/DDBJ whole genome shotgun (WGS) entry which is preliminary data.</text>
</comment>
<dbReference type="GO" id="GO:0005694">
    <property type="term" value="C:chromosome"/>
    <property type="evidence" value="ECO:0007669"/>
    <property type="project" value="TreeGrafter"/>
</dbReference>
<dbReference type="Pfam" id="PF02195">
    <property type="entry name" value="ParB_N"/>
    <property type="match status" value="1"/>
</dbReference>
<evidence type="ECO:0000259" key="2">
    <source>
        <dbReference type="SMART" id="SM00470"/>
    </source>
</evidence>
<gene>
    <name evidence="3" type="ORF">GCM10011415_37820</name>
</gene>
<name>A0A8J3EHM2_9RHOB</name>
<protein>
    <submittedName>
        <fullName evidence="3">Chromosome partitioning protein ParB</fullName>
    </submittedName>
</protein>
<reference evidence="3" key="2">
    <citation type="submission" date="2020-09" db="EMBL/GenBank/DDBJ databases">
        <authorList>
            <person name="Sun Q."/>
            <person name="Zhou Y."/>
        </authorList>
    </citation>
    <scope>NUCLEOTIDE SEQUENCE</scope>
    <source>
        <strain evidence="3">CGMCC 1.15762</strain>
    </source>
</reference>
<dbReference type="InterPro" id="IPR036086">
    <property type="entry name" value="ParB/Sulfiredoxin_sf"/>
</dbReference>
<evidence type="ECO:0000313" key="3">
    <source>
        <dbReference type="EMBL" id="GGG84173.1"/>
    </source>
</evidence>
<organism evidence="3 4">
    <name type="scientific">Salipiger pallidus</name>
    <dbReference type="NCBI Taxonomy" id="1775170"/>
    <lineage>
        <taxon>Bacteria</taxon>
        <taxon>Pseudomonadati</taxon>
        <taxon>Pseudomonadota</taxon>
        <taxon>Alphaproteobacteria</taxon>
        <taxon>Rhodobacterales</taxon>
        <taxon>Roseobacteraceae</taxon>
        <taxon>Salipiger</taxon>
    </lineage>
</organism>
<accession>A0A8J3EHM2</accession>
<feature type="compositionally biased region" description="Basic residues" evidence="1">
    <location>
        <begin position="298"/>
        <end position="311"/>
    </location>
</feature>
<evidence type="ECO:0000256" key="1">
    <source>
        <dbReference type="SAM" id="MobiDB-lite"/>
    </source>
</evidence>
<feature type="region of interest" description="Disordered" evidence="1">
    <location>
        <begin position="290"/>
        <end position="311"/>
    </location>
</feature>
<dbReference type="PANTHER" id="PTHR33375:SF1">
    <property type="entry name" value="CHROMOSOME-PARTITIONING PROTEIN PARB-RELATED"/>
    <property type="match status" value="1"/>
</dbReference>
<dbReference type="Gene3D" id="3.90.1530.30">
    <property type="match status" value="1"/>
</dbReference>
<dbReference type="InterPro" id="IPR003115">
    <property type="entry name" value="ParB_N"/>
</dbReference>
<dbReference type="InterPro" id="IPR037972">
    <property type="entry name" value="RepB_N"/>
</dbReference>